<gene>
    <name evidence="2" type="primary">Piso0_000212</name>
    <name evidence="2" type="ORF">GNLVRS01_PISO0B04533g</name>
</gene>
<feature type="transmembrane region" description="Helical" evidence="1">
    <location>
        <begin position="171"/>
        <end position="196"/>
    </location>
</feature>
<dbReference type="HOGENOM" id="CLU_042296_0_0_1"/>
<dbReference type="PANTHER" id="PTHR35184">
    <property type="entry name" value="YALI0C10208P"/>
    <property type="match status" value="1"/>
</dbReference>
<keyword evidence="1" id="KW-0812">Transmembrane</keyword>
<dbReference type="EMBL" id="FO082058">
    <property type="protein sequence ID" value="CCE73189.1"/>
    <property type="molecule type" value="Genomic_DNA"/>
</dbReference>
<dbReference type="STRING" id="559304.G8YTD8"/>
<dbReference type="InterPro" id="IPR021460">
    <property type="entry name" value="DUF3112"/>
</dbReference>
<proteinExistence type="predicted"/>
<keyword evidence="1" id="KW-1133">Transmembrane helix</keyword>
<name>G8YTD8_PICSO</name>
<dbReference type="Pfam" id="PF11309">
    <property type="entry name" value="DUF3112"/>
    <property type="match status" value="1"/>
</dbReference>
<dbReference type="Proteomes" id="UP000005222">
    <property type="component" value="Chromosome B"/>
</dbReference>
<evidence type="ECO:0000313" key="2">
    <source>
        <dbReference type="EMBL" id="CCE73189.1"/>
    </source>
</evidence>
<feature type="transmembrane region" description="Helical" evidence="1">
    <location>
        <begin position="99"/>
        <end position="119"/>
    </location>
</feature>
<feature type="transmembrane region" description="Helical" evidence="1">
    <location>
        <begin position="73"/>
        <end position="92"/>
    </location>
</feature>
<evidence type="ECO:0000256" key="1">
    <source>
        <dbReference type="SAM" id="Phobius"/>
    </source>
</evidence>
<protein>
    <submittedName>
        <fullName evidence="2">Piso0_000212 protein</fullName>
    </submittedName>
</protein>
<dbReference type="PANTHER" id="PTHR35184:SF1">
    <property type="entry name" value="INTEGRAL MEMBRANE PROTEIN"/>
    <property type="match status" value="1"/>
</dbReference>
<feature type="transmembrane region" description="Helical" evidence="1">
    <location>
        <begin position="216"/>
        <end position="238"/>
    </location>
</feature>
<dbReference type="AlphaFoldDB" id="G8YTD8"/>
<keyword evidence="3" id="KW-1185">Reference proteome</keyword>
<accession>G8YTD8</accession>
<dbReference type="OMA" id="ELRYTYQ"/>
<dbReference type="OrthoDB" id="3357002at2759"/>
<feature type="transmembrane region" description="Helical" evidence="1">
    <location>
        <begin position="353"/>
        <end position="372"/>
    </location>
</feature>
<dbReference type="InParanoid" id="G8YTD8"/>
<reference evidence="2 3" key="1">
    <citation type="journal article" date="2012" name="G3 (Bethesda)">
        <title>Pichia sorbitophila, an interspecies yeast hybrid reveals early steps of genome resolution following polyploidization.</title>
        <authorList>
            <person name="Leh Louis V."/>
            <person name="Despons L."/>
            <person name="Friedrich A."/>
            <person name="Martin T."/>
            <person name="Durrens P."/>
            <person name="Casaregola S."/>
            <person name="Neuveglise C."/>
            <person name="Fairhead C."/>
            <person name="Marck C."/>
            <person name="Cruz J.A."/>
            <person name="Straub M.L."/>
            <person name="Kugler V."/>
            <person name="Sacerdot C."/>
            <person name="Uzunov Z."/>
            <person name="Thierry A."/>
            <person name="Weiss S."/>
            <person name="Bleykasten C."/>
            <person name="De Montigny J."/>
            <person name="Jacques N."/>
            <person name="Jung P."/>
            <person name="Lemaire M."/>
            <person name="Mallet S."/>
            <person name="Morel G."/>
            <person name="Richard G.F."/>
            <person name="Sarkar A."/>
            <person name="Savel G."/>
            <person name="Schacherer J."/>
            <person name="Seret M.L."/>
            <person name="Talla E."/>
            <person name="Samson G."/>
            <person name="Jubin C."/>
            <person name="Poulain J."/>
            <person name="Vacherie B."/>
            <person name="Barbe V."/>
            <person name="Pelletier E."/>
            <person name="Sherman D.J."/>
            <person name="Westhof E."/>
            <person name="Weissenbach J."/>
            <person name="Baret P.V."/>
            <person name="Wincker P."/>
            <person name="Gaillardin C."/>
            <person name="Dujon B."/>
            <person name="Souciet J.L."/>
        </authorList>
    </citation>
    <scope>NUCLEOTIDE SEQUENCE [LARGE SCALE GENOMIC DNA]</scope>
    <source>
        <strain evidence="3">ATCC MYA-4447 / BCRC 22081 / CBS 7064 / NBRC 10061 / NRRL Y-12695</strain>
    </source>
</reference>
<organism evidence="2 3">
    <name type="scientific">Pichia sorbitophila (strain ATCC MYA-4447 / BCRC 22081 / CBS 7064 / NBRC 10061 / NRRL Y-12695)</name>
    <name type="common">Hybrid yeast</name>
    <dbReference type="NCBI Taxonomy" id="559304"/>
    <lineage>
        <taxon>Eukaryota</taxon>
        <taxon>Fungi</taxon>
        <taxon>Dikarya</taxon>
        <taxon>Ascomycota</taxon>
        <taxon>Saccharomycotina</taxon>
        <taxon>Pichiomycetes</taxon>
        <taxon>Debaryomycetaceae</taxon>
        <taxon>Millerozyma</taxon>
    </lineage>
</organism>
<evidence type="ECO:0000313" key="3">
    <source>
        <dbReference type="Proteomes" id="UP000005222"/>
    </source>
</evidence>
<dbReference type="eggNOG" id="ENOG502S0ZE">
    <property type="taxonomic scope" value="Eukaryota"/>
</dbReference>
<sequence>MVSHEYTAAHGLMQLLIANNNGPAEGTGIKENVEQAHNLFGSIIPPALVKYNVETQNALFGGYPDHKDVAPCAVFIAAFSIIAILHVALFTINYSRGHYFWLSLAWAFYAVCRVIGFGFRMKWAFDITETNTGIANEVFLIVPSIIFVSFNLILAQRLFTWRHPVGGSRKLFWNTMFALYFIVVLVIIMTIVASAVPYLYFLSEHAFESYKNVVKVSAILIILYSLTSVALIALSYFFKPTTKDENLYTYQPWWIESFSPLYFPRKNAAREAEETFMKRNHNHRHAIRVIAATHHHYNMVEGLTNERGNLTHNLSLGIICFSTVLIFVGAIMRSIIVFSGVQNRDMISSGDPVVMYICWGLFEVLINVMYIVGRVDLRFYRPDILPAKVREIITAEQSIFASHAPSRAASATHSPAPSLAESYAPSVNSADFNFSEVGTMPPRYSDYKDRYDDDKERLDTFTEDDESEFHF</sequence>
<feature type="transmembrane region" description="Helical" evidence="1">
    <location>
        <begin position="316"/>
        <end position="341"/>
    </location>
</feature>
<feature type="transmembrane region" description="Helical" evidence="1">
    <location>
        <begin position="139"/>
        <end position="159"/>
    </location>
</feature>
<keyword evidence="1" id="KW-0472">Membrane</keyword>